<reference evidence="1" key="1">
    <citation type="submission" date="2022-12" db="EMBL/GenBank/DDBJ databases">
        <authorList>
            <person name="Petersen C."/>
        </authorList>
    </citation>
    <scope>NUCLEOTIDE SEQUENCE</scope>
    <source>
        <strain evidence="1">IBT 35673</strain>
        <strain evidence="2">IBT 35675</strain>
    </source>
</reference>
<dbReference type="Proteomes" id="UP001148299">
    <property type="component" value="Unassembled WGS sequence"/>
</dbReference>
<gene>
    <name evidence="1" type="ORF">N7452_002877</name>
    <name evidence="2" type="ORF">N7541_007371</name>
</gene>
<dbReference type="AlphaFoldDB" id="A0A9W9UK66"/>
<proteinExistence type="predicted"/>
<reference evidence="1" key="2">
    <citation type="journal article" date="2023" name="IMA Fungus">
        <title>Comparative genomic study of the Penicillium genus elucidates a diverse pangenome and 15 lateral gene transfer events.</title>
        <authorList>
            <person name="Petersen C."/>
            <person name="Sorensen T."/>
            <person name="Nielsen M.R."/>
            <person name="Sondergaard T.E."/>
            <person name="Sorensen J.L."/>
            <person name="Fitzpatrick D.A."/>
            <person name="Frisvad J.C."/>
            <person name="Nielsen K.L."/>
        </authorList>
    </citation>
    <scope>NUCLEOTIDE SEQUENCE</scope>
    <source>
        <strain evidence="1">IBT 35673</strain>
        <strain evidence="2">IBT 35675</strain>
    </source>
</reference>
<dbReference type="EMBL" id="JAPZBQ010000002">
    <property type="protein sequence ID" value="KAJ5344873.1"/>
    <property type="molecule type" value="Genomic_DNA"/>
</dbReference>
<keyword evidence="4" id="KW-1185">Reference proteome</keyword>
<evidence type="ECO:0000313" key="2">
    <source>
        <dbReference type="EMBL" id="KAJ5349644.1"/>
    </source>
</evidence>
<evidence type="ECO:0000313" key="3">
    <source>
        <dbReference type="Proteomes" id="UP001147695"/>
    </source>
</evidence>
<dbReference type="EMBL" id="JAPZBR010000006">
    <property type="protein sequence ID" value="KAJ5349644.1"/>
    <property type="molecule type" value="Genomic_DNA"/>
</dbReference>
<accession>A0A9W9UK66</accession>
<organism evidence="1 3">
    <name type="scientific">Penicillium brevicompactum</name>
    <dbReference type="NCBI Taxonomy" id="5074"/>
    <lineage>
        <taxon>Eukaryota</taxon>
        <taxon>Fungi</taxon>
        <taxon>Dikarya</taxon>
        <taxon>Ascomycota</taxon>
        <taxon>Pezizomycotina</taxon>
        <taxon>Eurotiomycetes</taxon>
        <taxon>Eurotiomycetidae</taxon>
        <taxon>Eurotiales</taxon>
        <taxon>Aspergillaceae</taxon>
        <taxon>Penicillium</taxon>
    </lineage>
</organism>
<dbReference type="Proteomes" id="UP001147695">
    <property type="component" value="Unassembled WGS sequence"/>
</dbReference>
<comment type="caution">
    <text evidence="1">The sequence shown here is derived from an EMBL/GenBank/DDBJ whole genome shotgun (WGS) entry which is preliminary data.</text>
</comment>
<evidence type="ECO:0000313" key="4">
    <source>
        <dbReference type="Proteomes" id="UP001148299"/>
    </source>
</evidence>
<name>A0A9W9UK66_PENBR</name>
<sequence length="299" mass="34230">MEPPFTSPYAVGKKIDLLIHGGITARATILHVYEPFNSACTMNLLFDSDLTYLGIQGKVVLKLFDRRYATTLRRTSGTIPWSPAFETRYARMITDGTPAVVQSHLIKRLKAFDNNPNDPRPRDRVAHENCFQVFCEVAFCGQMRNLFDRELEVYRLLQPLQGSEIPRLIGPVTVIEQQEFPRPTNPQCLETPGLLLRYIEGFPLAEFPRHTPMKLWPAIIEETTRTVQKIMDYGVTPEAISPENIIVEVGVEPELRIKIRFCNFTKYKLQREFADEVEMLTAQLAFMEALSPVFTYTLG</sequence>
<evidence type="ECO:0000313" key="1">
    <source>
        <dbReference type="EMBL" id="KAJ5344873.1"/>
    </source>
</evidence>
<protein>
    <submittedName>
        <fullName evidence="1">Uncharacterized protein</fullName>
    </submittedName>
</protein>